<dbReference type="GO" id="GO:0016812">
    <property type="term" value="F:hydrolase activity, acting on carbon-nitrogen (but not peptide) bonds, in cyclic amides"/>
    <property type="evidence" value="ECO:0007669"/>
    <property type="project" value="TreeGrafter"/>
</dbReference>
<dbReference type="PANTHER" id="PTHR11647">
    <property type="entry name" value="HYDRANTOINASE/DIHYDROPYRIMIDINASE FAMILY MEMBER"/>
    <property type="match status" value="1"/>
</dbReference>
<gene>
    <name evidence="2" type="ORF">METZ01_LOCUS105391</name>
</gene>
<reference evidence="2" key="1">
    <citation type="submission" date="2018-05" db="EMBL/GenBank/DDBJ databases">
        <authorList>
            <person name="Lanie J.A."/>
            <person name="Ng W.-L."/>
            <person name="Kazmierczak K.M."/>
            <person name="Andrzejewski T.M."/>
            <person name="Davidsen T.M."/>
            <person name="Wayne K.J."/>
            <person name="Tettelin H."/>
            <person name="Glass J.I."/>
            <person name="Rusch D."/>
            <person name="Podicherti R."/>
            <person name="Tsui H.-C.T."/>
            <person name="Winkler M.E."/>
        </authorList>
    </citation>
    <scope>NUCLEOTIDE SEQUENCE</scope>
</reference>
<dbReference type="InterPro" id="IPR013108">
    <property type="entry name" value="Amidohydro_3"/>
</dbReference>
<sequence>MTMTSFDIVISEGRVMDPDTGMDNITNVGIAKGKIAEISQSELLAEEIIDASGQIVCPGFIDLHCHPQDTEIYEVQARDGVTTTLELEVGAGDVNEFYGRWEGKAAINFGASIGHIPVRMKVMKDPGVFLPSGDAGRREASNREIAEMKSLIRQGLDEGALAVGFGLDYTRAASRWEVIEMFKVAAEYKASCHVHLRGKGHKEPSNSIEALEEVIAAAAVTGASLHVVHLNSTGMRAVPELLQMITGARQSGLDVTTECYPYTAGMTKIESALFDDGWQEHYGIDYDKLMWPDTGEYLNATTFSRYREAGGWVIAFSTPEESMTAAIQSPLTMIATDSIIEKGKGHPRTAGSYSKVLGDYVRERGYLDLMEAISKMTIMPARRLEQRAPAFLKKGRIQVGADADITVFNPDTVIDTSTYTNPTTPPIGMNYVLVNGVPVVSRGSLEEGALPGKGIMAPTKGE</sequence>
<protein>
    <recommendedName>
        <fullName evidence="1">Amidohydrolase 3 domain-containing protein</fullName>
    </recommendedName>
</protein>
<accession>A0A381WKP8</accession>
<dbReference type="InterPro" id="IPR050378">
    <property type="entry name" value="Metallo-dep_Hydrolases_sf"/>
</dbReference>
<dbReference type="EMBL" id="UINC01011975">
    <property type="protein sequence ID" value="SVA52537.1"/>
    <property type="molecule type" value="Genomic_DNA"/>
</dbReference>
<dbReference type="Gene3D" id="3.20.20.140">
    <property type="entry name" value="Metal-dependent hydrolases"/>
    <property type="match status" value="1"/>
</dbReference>
<dbReference type="NCBIfam" id="NF006560">
    <property type="entry name" value="PRK09061.1"/>
    <property type="match status" value="1"/>
</dbReference>
<dbReference type="SUPFAM" id="SSF51556">
    <property type="entry name" value="Metallo-dependent hydrolases"/>
    <property type="match status" value="1"/>
</dbReference>
<proteinExistence type="predicted"/>
<dbReference type="PANTHER" id="PTHR11647:SF1">
    <property type="entry name" value="COLLAPSIN RESPONSE MEDIATOR PROTEIN"/>
    <property type="match status" value="1"/>
</dbReference>
<dbReference type="AlphaFoldDB" id="A0A381WKP8"/>
<dbReference type="InterPro" id="IPR032466">
    <property type="entry name" value="Metal_Hydrolase"/>
</dbReference>
<dbReference type="GO" id="GO:0005829">
    <property type="term" value="C:cytosol"/>
    <property type="evidence" value="ECO:0007669"/>
    <property type="project" value="TreeGrafter"/>
</dbReference>
<dbReference type="Gene3D" id="2.30.40.10">
    <property type="entry name" value="Urease, subunit C, domain 1"/>
    <property type="match status" value="1"/>
</dbReference>
<dbReference type="SUPFAM" id="SSF51338">
    <property type="entry name" value="Composite domain of metallo-dependent hydrolases"/>
    <property type="match status" value="1"/>
</dbReference>
<dbReference type="Pfam" id="PF07969">
    <property type="entry name" value="Amidohydro_3"/>
    <property type="match status" value="1"/>
</dbReference>
<dbReference type="InterPro" id="IPR011059">
    <property type="entry name" value="Metal-dep_hydrolase_composite"/>
</dbReference>
<name>A0A381WKP8_9ZZZZ</name>
<organism evidence="2">
    <name type="scientific">marine metagenome</name>
    <dbReference type="NCBI Taxonomy" id="408172"/>
    <lineage>
        <taxon>unclassified sequences</taxon>
        <taxon>metagenomes</taxon>
        <taxon>ecological metagenomes</taxon>
    </lineage>
</organism>
<evidence type="ECO:0000313" key="2">
    <source>
        <dbReference type="EMBL" id="SVA52537.1"/>
    </source>
</evidence>
<evidence type="ECO:0000259" key="1">
    <source>
        <dbReference type="Pfam" id="PF07969"/>
    </source>
</evidence>
<feature type="domain" description="Amidohydrolase 3" evidence="1">
    <location>
        <begin position="172"/>
        <end position="440"/>
    </location>
</feature>